<name>A0A1R3KJC7_9ROSI</name>
<dbReference type="AlphaFoldDB" id="A0A1R3KJC7"/>
<evidence type="ECO:0000313" key="1">
    <source>
        <dbReference type="EMBL" id="OMP07196.1"/>
    </source>
</evidence>
<protein>
    <submittedName>
        <fullName evidence="1">Endonuclease/exonuclease/phosphatase</fullName>
    </submittedName>
</protein>
<sequence>MEVPSEGVRFTWWNKRDNGPIREKLDHALVNSEWFEEFQRAKVINLPMVGSNHSLILLDTDQRDKVSRKQFRFESIWVEHEECEEVISKGWEEDFLRPHCYQLVQKLNGSRSLLISWSKHTFPNNKKLIGELMADLTKVQNEDLIEENIQLASQITE</sequence>
<dbReference type="SUPFAM" id="SSF56219">
    <property type="entry name" value="DNase I-like"/>
    <property type="match status" value="1"/>
</dbReference>
<dbReference type="PANTHER" id="PTHR33710:SF79">
    <property type="entry name" value="OS06G0205337 PROTEIN"/>
    <property type="match status" value="1"/>
</dbReference>
<dbReference type="Proteomes" id="UP000187203">
    <property type="component" value="Unassembled WGS sequence"/>
</dbReference>
<keyword evidence="2" id="KW-1185">Reference proteome</keyword>
<dbReference type="STRING" id="93759.A0A1R3KJC7"/>
<keyword evidence="1" id="KW-0255">Endonuclease</keyword>
<dbReference type="OrthoDB" id="1433660at2759"/>
<reference evidence="2" key="1">
    <citation type="submission" date="2013-09" db="EMBL/GenBank/DDBJ databases">
        <title>Corchorus olitorius genome sequencing.</title>
        <authorList>
            <person name="Alam M."/>
            <person name="Haque M.S."/>
            <person name="Islam M.S."/>
            <person name="Emdad E.M."/>
            <person name="Islam M.M."/>
            <person name="Ahmed B."/>
            <person name="Halim A."/>
            <person name="Hossen Q.M.M."/>
            <person name="Hossain M.Z."/>
            <person name="Ahmed R."/>
            <person name="Khan M.M."/>
            <person name="Islam R."/>
            <person name="Rashid M.M."/>
            <person name="Khan S.A."/>
            <person name="Rahman M.S."/>
            <person name="Alam M."/>
            <person name="Yahiya A.S."/>
            <person name="Khan M.S."/>
            <person name="Azam M.S."/>
            <person name="Haque T."/>
            <person name="Lashkar M.Z.H."/>
            <person name="Akhand A.I."/>
            <person name="Morshed G."/>
            <person name="Roy S."/>
            <person name="Uddin K.S."/>
            <person name="Rabeya T."/>
            <person name="Hossain A.S."/>
            <person name="Chowdhury A."/>
            <person name="Snigdha A.R."/>
            <person name="Mortoza M.S."/>
            <person name="Matin S.A."/>
            <person name="Hoque S.M.E."/>
            <person name="Islam M.K."/>
            <person name="Roy D.K."/>
            <person name="Haider R."/>
            <person name="Moosa M.M."/>
            <person name="Elias S.M."/>
            <person name="Hasan A.M."/>
            <person name="Jahan S."/>
            <person name="Shafiuddin M."/>
            <person name="Mahmood N."/>
            <person name="Shommy N.S."/>
        </authorList>
    </citation>
    <scope>NUCLEOTIDE SEQUENCE [LARGE SCALE GENOMIC DNA]</scope>
    <source>
        <strain evidence="2">cv. O-4</strain>
    </source>
</reference>
<dbReference type="EMBL" id="AWUE01013357">
    <property type="protein sequence ID" value="OMP07196.1"/>
    <property type="molecule type" value="Genomic_DNA"/>
</dbReference>
<proteinExistence type="predicted"/>
<comment type="caution">
    <text evidence="1">The sequence shown here is derived from an EMBL/GenBank/DDBJ whole genome shotgun (WGS) entry which is preliminary data.</text>
</comment>
<dbReference type="GO" id="GO:0004519">
    <property type="term" value="F:endonuclease activity"/>
    <property type="evidence" value="ECO:0007669"/>
    <property type="project" value="UniProtKB-KW"/>
</dbReference>
<keyword evidence="1" id="KW-0378">Hydrolase</keyword>
<dbReference type="InterPro" id="IPR036691">
    <property type="entry name" value="Endo/exonu/phosph_ase_sf"/>
</dbReference>
<gene>
    <name evidence="1" type="ORF">COLO4_07550</name>
</gene>
<accession>A0A1R3KJC7</accession>
<organism evidence="1 2">
    <name type="scientific">Corchorus olitorius</name>
    <dbReference type="NCBI Taxonomy" id="93759"/>
    <lineage>
        <taxon>Eukaryota</taxon>
        <taxon>Viridiplantae</taxon>
        <taxon>Streptophyta</taxon>
        <taxon>Embryophyta</taxon>
        <taxon>Tracheophyta</taxon>
        <taxon>Spermatophyta</taxon>
        <taxon>Magnoliopsida</taxon>
        <taxon>eudicotyledons</taxon>
        <taxon>Gunneridae</taxon>
        <taxon>Pentapetalae</taxon>
        <taxon>rosids</taxon>
        <taxon>malvids</taxon>
        <taxon>Malvales</taxon>
        <taxon>Malvaceae</taxon>
        <taxon>Grewioideae</taxon>
        <taxon>Apeibeae</taxon>
        <taxon>Corchorus</taxon>
    </lineage>
</organism>
<evidence type="ECO:0000313" key="2">
    <source>
        <dbReference type="Proteomes" id="UP000187203"/>
    </source>
</evidence>
<dbReference type="Gene3D" id="3.60.10.10">
    <property type="entry name" value="Endonuclease/exonuclease/phosphatase"/>
    <property type="match status" value="1"/>
</dbReference>
<keyword evidence="1" id="KW-0540">Nuclease</keyword>
<dbReference type="PANTHER" id="PTHR33710">
    <property type="entry name" value="BNAC02G09200D PROTEIN"/>
    <property type="match status" value="1"/>
</dbReference>